<dbReference type="EC" id="1.8.1.9" evidence="5"/>
<dbReference type="KEGG" id="acaf:CA12_19980"/>
<protein>
    <submittedName>
        <fullName evidence="5">Thioredoxin reductase</fullName>
        <ecNumber evidence="5">1.8.1.9</ecNumber>
    </submittedName>
</protein>
<keyword evidence="6" id="KW-1185">Reference proteome</keyword>
<dbReference type="OrthoDB" id="9786503at2"/>
<dbReference type="InterPro" id="IPR014710">
    <property type="entry name" value="RmlC-like_jellyroll"/>
</dbReference>
<dbReference type="SMART" id="SM00100">
    <property type="entry name" value="cNMP"/>
    <property type="match status" value="1"/>
</dbReference>
<evidence type="ECO:0000256" key="2">
    <source>
        <dbReference type="ARBA" id="ARBA00023002"/>
    </source>
</evidence>
<evidence type="ECO:0000313" key="6">
    <source>
        <dbReference type="Proteomes" id="UP000318741"/>
    </source>
</evidence>
<dbReference type="InterPro" id="IPR018490">
    <property type="entry name" value="cNMP-bd_dom_sf"/>
</dbReference>
<dbReference type="GO" id="GO:0004791">
    <property type="term" value="F:thioredoxin-disulfide reductase (NADPH) activity"/>
    <property type="evidence" value="ECO:0007669"/>
    <property type="project" value="UniProtKB-EC"/>
</dbReference>
<dbReference type="Gene3D" id="2.60.120.10">
    <property type="entry name" value="Jelly Rolls"/>
    <property type="match status" value="1"/>
</dbReference>
<dbReference type="Proteomes" id="UP000318741">
    <property type="component" value="Chromosome"/>
</dbReference>
<dbReference type="InterPro" id="IPR023753">
    <property type="entry name" value="FAD/NAD-binding_dom"/>
</dbReference>
<dbReference type="PROSITE" id="PS50042">
    <property type="entry name" value="CNMP_BINDING_3"/>
    <property type="match status" value="1"/>
</dbReference>
<feature type="domain" description="Cyclic nucleotide-binding" evidence="4">
    <location>
        <begin position="35"/>
        <end position="155"/>
    </location>
</feature>
<keyword evidence="2 5" id="KW-0560">Oxidoreductase</keyword>
<proteinExistence type="predicted"/>
<evidence type="ECO:0000256" key="1">
    <source>
        <dbReference type="ARBA" id="ARBA00022630"/>
    </source>
</evidence>
<evidence type="ECO:0000256" key="3">
    <source>
        <dbReference type="SAM" id="MobiDB-lite"/>
    </source>
</evidence>
<dbReference type="PRINTS" id="PR00469">
    <property type="entry name" value="PNDRDTASEII"/>
</dbReference>
<feature type="region of interest" description="Disordered" evidence="3">
    <location>
        <begin position="530"/>
        <end position="550"/>
    </location>
</feature>
<evidence type="ECO:0000313" key="5">
    <source>
        <dbReference type="EMBL" id="QDT15901.1"/>
    </source>
</evidence>
<dbReference type="SUPFAM" id="SSF51206">
    <property type="entry name" value="cAMP-binding domain-like"/>
    <property type="match status" value="1"/>
</dbReference>
<dbReference type="PRINTS" id="PR00368">
    <property type="entry name" value="FADPNR"/>
</dbReference>
<dbReference type="EMBL" id="CP036265">
    <property type="protein sequence ID" value="QDT15901.1"/>
    <property type="molecule type" value="Genomic_DNA"/>
</dbReference>
<dbReference type="InterPro" id="IPR036188">
    <property type="entry name" value="FAD/NAD-bd_sf"/>
</dbReference>
<evidence type="ECO:0000259" key="4">
    <source>
        <dbReference type="PROSITE" id="PS50042"/>
    </source>
</evidence>
<gene>
    <name evidence="5" type="primary">trxB_1</name>
    <name evidence="5" type="ORF">CA12_19980</name>
</gene>
<keyword evidence="1" id="KW-0285">Flavoprotein</keyword>
<dbReference type="CDD" id="cd00038">
    <property type="entry name" value="CAP_ED"/>
    <property type="match status" value="1"/>
</dbReference>
<dbReference type="Pfam" id="PF07992">
    <property type="entry name" value="Pyr_redox_2"/>
    <property type="match status" value="1"/>
</dbReference>
<dbReference type="AlphaFoldDB" id="A0A517P955"/>
<dbReference type="SUPFAM" id="SSF51905">
    <property type="entry name" value="FAD/NAD(P)-binding domain"/>
    <property type="match status" value="1"/>
</dbReference>
<reference evidence="5 6" key="1">
    <citation type="submission" date="2019-02" db="EMBL/GenBank/DDBJ databases">
        <title>Deep-cultivation of Planctomycetes and their phenomic and genomic characterization uncovers novel biology.</title>
        <authorList>
            <person name="Wiegand S."/>
            <person name="Jogler M."/>
            <person name="Boedeker C."/>
            <person name="Pinto D."/>
            <person name="Vollmers J."/>
            <person name="Rivas-Marin E."/>
            <person name="Kohn T."/>
            <person name="Peeters S.H."/>
            <person name="Heuer A."/>
            <person name="Rast P."/>
            <person name="Oberbeckmann S."/>
            <person name="Bunk B."/>
            <person name="Jeske O."/>
            <person name="Meyerdierks A."/>
            <person name="Storesund J.E."/>
            <person name="Kallscheuer N."/>
            <person name="Luecker S."/>
            <person name="Lage O.M."/>
            <person name="Pohl T."/>
            <person name="Merkel B.J."/>
            <person name="Hornburger P."/>
            <person name="Mueller R.-W."/>
            <person name="Bruemmer F."/>
            <person name="Labrenz M."/>
            <person name="Spormann A.M."/>
            <person name="Op den Camp H."/>
            <person name="Overmann J."/>
            <person name="Amann R."/>
            <person name="Jetten M.S.M."/>
            <person name="Mascher T."/>
            <person name="Medema M.H."/>
            <person name="Devos D.P."/>
            <person name="Kaster A.-K."/>
            <person name="Ovreas L."/>
            <person name="Rohde M."/>
            <person name="Galperin M.Y."/>
            <person name="Jogler C."/>
        </authorList>
    </citation>
    <scope>NUCLEOTIDE SEQUENCE [LARGE SCALE GENOMIC DNA]</scope>
    <source>
        <strain evidence="5 6">CA12</strain>
    </source>
</reference>
<dbReference type="Pfam" id="PF00027">
    <property type="entry name" value="cNMP_binding"/>
    <property type="match status" value="1"/>
</dbReference>
<organism evidence="5 6">
    <name type="scientific">Alienimonas californiensis</name>
    <dbReference type="NCBI Taxonomy" id="2527989"/>
    <lineage>
        <taxon>Bacteria</taxon>
        <taxon>Pseudomonadati</taxon>
        <taxon>Planctomycetota</taxon>
        <taxon>Planctomycetia</taxon>
        <taxon>Planctomycetales</taxon>
        <taxon>Planctomycetaceae</taxon>
        <taxon>Alienimonas</taxon>
    </lineage>
</organism>
<name>A0A517P955_9PLAN</name>
<dbReference type="InterPro" id="IPR050097">
    <property type="entry name" value="Ferredoxin-NADP_redctase_2"/>
</dbReference>
<accession>A0A517P955</accession>
<dbReference type="RefSeq" id="WP_145358795.1">
    <property type="nucleotide sequence ID" value="NZ_CP036265.1"/>
</dbReference>
<sequence length="604" mass="64838">MSLAPPAPAPSVRDAPEPTVRDAPPAAPDGQERRAFPELTDDQIERCKQYGEVEELDAGTTLFRRGQTGRDFFIPLCTEVEIYDVACDGSDRVFVTHSPRQFTGELDLYSGRQTLVSARTTRAGRVLRVPRAKFRDLLSAEPDVGDVVMRAFILRRVGLIENALGAVVIAGRRNDAETLRLQRFLRRNGYPNQSYYYGEDAKAELILEKHGVGPDALPFVLCGEGEDGEPRKLTNPSNVELADCLGITEAPDCDALYDVAVVGAGPAGLAAAVYAASEGLHTVILEAEAPGGQAGTSSRIENYLGFPNGVSGQELAGRAQVQAQKFGATLSLPLKARDLECDGETNGPPYQVHVEDHPPIHARTLVLASGATYRKLPLENLPQFEGRGVYYAATAVEAAPCEGEEVIVIGGGNSAGQAAVYLAGLAQHVHLLVRGRGLADSMSDYLLKRIDANRRITLHPRTEVTALHGCREGLEEVTWTNADSGASERRPIRHVFSMIGALPNSDWLAGRLERDEKGFVKTGALVTRKAAPTGASQGDDHGCGPGGRWSLERPPSLFETSLPGVFAVGDVRADSVKRVASAVGEGSVCVQFLHLALREQTEPV</sequence>
<dbReference type="PANTHER" id="PTHR48105">
    <property type="entry name" value="THIOREDOXIN REDUCTASE 1-RELATED-RELATED"/>
    <property type="match status" value="1"/>
</dbReference>
<dbReference type="InterPro" id="IPR000595">
    <property type="entry name" value="cNMP-bd_dom"/>
</dbReference>
<dbReference type="Gene3D" id="3.50.50.60">
    <property type="entry name" value="FAD/NAD(P)-binding domain"/>
    <property type="match status" value="2"/>
</dbReference>
<feature type="region of interest" description="Disordered" evidence="3">
    <location>
        <begin position="1"/>
        <end position="38"/>
    </location>
</feature>